<dbReference type="EMBL" id="CABHNT010000071">
    <property type="protein sequence ID" value="VUX39224.1"/>
    <property type="molecule type" value="Genomic_DNA"/>
</dbReference>
<evidence type="ECO:0000313" key="1">
    <source>
        <dbReference type="EMBL" id="THJ28251.1"/>
    </source>
</evidence>
<evidence type="ECO:0000313" key="2">
    <source>
        <dbReference type="EMBL" id="VUX39224.1"/>
    </source>
</evidence>
<gene>
    <name evidence="2" type="ORF">BLJG463_00339</name>
    <name evidence="1" type="ORF">E6L38_09010</name>
</gene>
<dbReference type="Proteomes" id="UP000306697">
    <property type="component" value="Unassembled WGS sequence"/>
</dbReference>
<protein>
    <submittedName>
        <fullName evidence="1">Exodeoxyribonuclease V</fullName>
    </submittedName>
</protein>
<organism evidence="1 3">
    <name type="scientific">Bifidobacterium longum subsp. infantis</name>
    <dbReference type="NCBI Taxonomy" id="1682"/>
    <lineage>
        <taxon>Bacteria</taxon>
        <taxon>Bacillati</taxon>
        <taxon>Actinomycetota</taxon>
        <taxon>Actinomycetes</taxon>
        <taxon>Bifidobacteriales</taxon>
        <taxon>Bifidobacteriaceae</taxon>
        <taxon>Bifidobacterium</taxon>
    </lineage>
</organism>
<reference evidence="1 3" key="1">
    <citation type="submission" date="2019-04" db="EMBL/GenBank/DDBJ databases">
        <title>Genome Announcement To Ensure Probiotic Safety of Bifidobacterium longum subsp infantis UBBI-01.</title>
        <authorList>
            <person name="Sulthana A."/>
            <person name="Lakshmi S.G."/>
            <person name="Madempudi R.S."/>
        </authorList>
    </citation>
    <scope>NUCLEOTIDE SEQUENCE [LARGE SCALE GENOMIC DNA]</scope>
    <source>
        <strain evidence="1 3">UBBI-01</strain>
    </source>
</reference>
<dbReference type="AlphaFoldDB" id="A0A4S5BD38"/>
<dbReference type="Proteomes" id="UP000345266">
    <property type="component" value="Unassembled WGS sequence"/>
</dbReference>
<dbReference type="EMBL" id="SSWL01000013">
    <property type="protein sequence ID" value="THJ28251.1"/>
    <property type="molecule type" value="Genomic_DNA"/>
</dbReference>
<name>A0A4S5BD38_BIFLI</name>
<accession>A0A4S5BD38</accession>
<evidence type="ECO:0000313" key="3">
    <source>
        <dbReference type="Proteomes" id="UP000306697"/>
    </source>
</evidence>
<evidence type="ECO:0000313" key="4">
    <source>
        <dbReference type="Proteomes" id="UP000345266"/>
    </source>
</evidence>
<reference evidence="2 4" key="2">
    <citation type="submission" date="2019-07" db="EMBL/GenBank/DDBJ databases">
        <authorList>
            <person name="Hibberd C M."/>
            <person name="Gehrig L. J."/>
            <person name="Chang H.-W."/>
            <person name="Venkatesh S."/>
        </authorList>
    </citation>
    <scope>NUCLEOTIDE SEQUENCE [LARGE SCALE GENOMIC DNA]</scope>
    <source>
        <strain evidence="2">Bifidobacterium_longum_subsp_infantis_JG_Bg463</strain>
    </source>
</reference>
<dbReference type="RefSeq" id="WP_136500849.1">
    <property type="nucleotide sequence ID" value="NZ_CABHND010000012.1"/>
</dbReference>
<sequence>MAAGTACVLAAVRARISGLITEIYTNISRYADKDVPYFLTIEEKNDEVIITQANGIANLTVDNSEDRGSRGPGNGLRMHAQWIDSIGGVPNTSKEYGEWILYASIPVSRE</sequence>
<proteinExistence type="predicted"/>